<accession>A0AAD5U6M0</accession>
<feature type="compositionally biased region" description="Low complexity" evidence="1">
    <location>
        <begin position="161"/>
        <end position="175"/>
    </location>
</feature>
<feature type="compositionally biased region" description="Basic and acidic residues" evidence="1">
    <location>
        <begin position="313"/>
        <end position="329"/>
    </location>
</feature>
<keyword evidence="3" id="KW-1185">Reference proteome</keyword>
<feature type="region of interest" description="Disordered" evidence="1">
    <location>
        <begin position="161"/>
        <end position="188"/>
    </location>
</feature>
<sequence>MDFVASTSTLSDILNSDNTLALDKKNPTNTTQTLPLSGRRSSIYNGAERVQCKNLLKEGDEDIKDLLKLQKQMQEYFDRQTKQANVLRTSIESYKTLTPKKLKQIETTRKVGRVLIDLNYANSTDENKKDPTVVSRLYQVSKQPLKPANLKNEENNLLKKNNLLGNSNKRSNNNNIKKKPPFGSNQPLKSIKVVDSSKSIKTTEISPPVKLHTHFLRKKSSSSTLVGENKLNSNSTLEEKITKKKLTRKGVEESMNKISCSKVKLRSSSQKLLGSKSQNSDIKEVSKKIVGKKITKKVNTSTKKLFEDNQSGDDFHKESTAEKRKNEEEKIGKIPNKEFKSKEGLLPNPFQVLGITKDALPEKIRTVEENKPYENIETGNNSLKSISKSEDNSTCSDVKEDNKFLSLIEIEKSKNLILQSLDELDLNKLKELENWLKANHALQE</sequence>
<gene>
    <name evidence="2" type="ORF">HK099_004968</name>
</gene>
<feature type="region of interest" description="Disordered" evidence="1">
    <location>
        <begin position="375"/>
        <end position="395"/>
    </location>
</feature>
<organism evidence="2 3">
    <name type="scientific">Clydaea vesicula</name>
    <dbReference type="NCBI Taxonomy" id="447962"/>
    <lineage>
        <taxon>Eukaryota</taxon>
        <taxon>Fungi</taxon>
        <taxon>Fungi incertae sedis</taxon>
        <taxon>Chytridiomycota</taxon>
        <taxon>Chytridiomycota incertae sedis</taxon>
        <taxon>Chytridiomycetes</taxon>
        <taxon>Lobulomycetales</taxon>
        <taxon>Lobulomycetaceae</taxon>
        <taxon>Clydaea</taxon>
    </lineage>
</organism>
<proteinExistence type="predicted"/>
<evidence type="ECO:0000313" key="3">
    <source>
        <dbReference type="Proteomes" id="UP001211065"/>
    </source>
</evidence>
<dbReference type="EMBL" id="JADGJW010000037">
    <property type="protein sequence ID" value="KAJ3226390.1"/>
    <property type="molecule type" value="Genomic_DNA"/>
</dbReference>
<dbReference type="Proteomes" id="UP001211065">
    <property type="component" value="Unassembled WGS sequence"/>
</dbReference>
<dbReference type="AlphaFoldDB" id="A0AAD5U6M0"/>
<comment type="caution">
    <text evidence="2">The sequence shown here is derived from an EMBL/GenBank/DDBJ whole genome shotgun (WGS) entry which is preliminary data.</text>
</comment>
<name>A0AAD5U6M0_9FUNG</name>
<feature type="compositionally biased region" description="Polar residues" evidence="1">
    <location>
        <begin position="377"/>
        <end position="386"/>
    </location>
</feature>
<evidence type="ECO:0000313" key="2">
    <source>
        <dbReference type="EMBL" id="KAJ3226390.1"/>
    </source>
</evidence>
<evidence type="ECO:0000256" key="1">
    <source>
        <dbReference type="SAM" id="MobiDB-lite"/>
    </source>
</evidence>
<feature type="region of interest" description="Disordered" evidence="1">
    <location>
        <begin position="305"/>
        <end position="329"/>
    </location>
</feature>
<protein>
    <submittedName>
        <fullName evidence="2">Uncharacterized protein</fullName>
    </submittedName>
</protein>
<reference evidence="2" key="1">
    <citation type="submission" date="2020-05" db="EMBL/GenBank/DDBJ databases">
        <title>Phylogenomic resolution of chytrid fungi.</title>
        <authorList>
            <person name="Stajich J.E."/>
            <person name="Amses K."/>
            <person name="Simmons R."/>
            <person name="Seto K."/>
            <person name="Myers J."/>
            <person name="Bonds A."/>
            <person name="Quandt C.A."/>
            <person name="Barry K."/>
            <person name="Liu P."/>
            <person name="Grigoriev I."/>
            <person name="Longcore J.E."/>
            <person name="James T.Y."/>
        </authorList>
    </citation>
    <scope>NUCLEOTIDE SEQUENCE</scope>
    <source>
        <strain evidence="2">JEL0476</strain>
    </source>
</reference>